<dbReference type="Gene3D" id="3.40.630.10">
    <property type="entry name" value="Zn peptidases"/>
    <property type="match status" value="1"/>
</dbReference>
<evidence type="ECO:0000313" key="7">
    <source>
        <dbReference type="Proteomes" id="UP000483035"/>
    </source>
</evidence>
<keyword evidence="3" id="KW-0378">Hydrolase</keyword>
<evidence type="ECO:0000313" key="6">
    <source>
        <dbReference type="EMBL" id="NEI72163.1"/>
    </source>
</evidence>
<dbReference type="SUPFAM" id="SSF53187">
    <property type="entry name" value="Zn-dependent exopeptidases"/>
    <property type="match status" value="1"/>
</dbReference>
<comment type="caution">
    <text evidence="6">The sequence shown here is derived from an EMBL/GenBank/DDBJ whole genome shotgun (WGS) entry which is preliminary data.</text>
</comment>
<dbReference type="InterPro" id="IPR053138">
    <property type="entry name" value="N-alpha-Ac-DABA_deacetylase"/>
</dbReference>
<name>A0A6L9U887_9HYPH</name>
<sequence>MKPIKIGEINAEPGKKCRTSLGAIRTPSGSELSIPCMIARGVEDGPTLVLSGATHGDEIAGTGAIIRLMQALDPSKMKGSVIALPAANVAAFDQGAYFTPQDSRNMASGIYWATDPKSTMTARMGALLGPLYQMADYYIDIHGNHEPCVPMSMMNLSSARDLAVREKTIALADAFGVTPVDMSDPVAHPDWVGSADDYPVPTAMANGVPALMVELMMSRTCMDAERGRKGVMNVMRMLGMMEGSLEEQVSPKSLPGRYKYWGSLSSQAAGLLWPKIAPGELVSKGEVVAEITNLYGDVLEVVVSPADGFIWAFTGALYGSGTFALPEGSDIGFFAERVL</sequence>
<dbReference type="EMBL" id="WUEY01000010">
    <property type="protein sequence ID" value="NEI72163.1"/>
    <property type="molecule type" value="Genomic_DNA"/>
</dbReference>
<reference evidence="6 7" key="1">
    <citation type="submission" date="2019-12" db="EMBL/GenBank/DDBJ databases">
        <title>Rhizobium genotypes associated with high levels of biological nitrogen fixation by grain legumes in a temperate-maritime cropping system.</title>
        <authorList>
            <person name="Maluk M."/>
            <person name="Francesc Ferrando Molina F."/>
            <person name="Lopez Del Egido L."/>
            <person name="Lafos M."/>
            <person name="Langarica-Fuentes A."/>
            <person name="Gebre Yohannes G."/>
            <person name="Young M.W."/>
            <person name="Martin P."/>
            <person name="Gantlett R."/>
            <person name="Kenicer G."/>
            <person name="Hawes C."/>
            <person name="Begg G.S."/>
            <person name="Quilliam R.S."/>
            <person name="Squire G.R."/>
            <person name="Poole P.S."/>
            <person name="Young P.W."/>
            <person name="Iannetta P.M."/>
            <person name="James E.K."/>
        </authorList>
    </citation>
    <scope>NUCLEOTIDE SEQUENCE [LARGE SCALE GENOMIC DNA]</scope>
    <source>
        <strain evidence="6 7">JHI1118</strain>
    </source>
</reference>
<dbReference type="RefSeq" id="WP_163989192.1">
    <property type="nucleotide sequence ID" value="NZ_WUEY01000010.1"/>
</dbReference>
<organism evidence="6 7">
    <name type="scientific">Rhizobium lusitanum</name>
    <dbReference type="NCBI Taxonomy" id="293958"/>
    <lineage>
        <taxon>Bacteria</taxon>
        <taxon>Pseudomonadati</taxon>
        <taxon>Pseudomonadota</taxon>
        <taxon>Alphaproteobacteria</taxon>
        <taxon>Hyphomicrobiales</taxon>
        <taxon>Rhizobiaceae</taxon>
        <taxon>Rhizobium/Agrobacterium group</taxon>
        <taxon>Rhizobium</taxon>
    </lineage>
</organism>
<accession>A0A6L9U887</accession>
<evidence type="ECO:0000256" key="4">
    <source>
        <dbReference type="ARBA" id="ARBA00022833"/>
    </source>
</evidence>
<dbReference type="AlphaFoldDB" id="A0A6L9U887"/>
<comment type="cofactor">
    <cofactor evidence="1">
        <name>Zn(2+)</name>
        <dbReference type="ChEBI" id="CHEBI:29105"/>
    </cofactor>
</comment>
<evidence type="ECO:0000256" key="1">
    <source>
        <dbReference type="ARBA" id="ARBA00001947"/>
    </source>
</evidence>
<dbReference type="PANTHER" id="PTHR37326">
    <property type="entry name" value="BLL3975 PROTEIN"/>
    <property type="match status" value="1"/>
</dbReference>
<dbReference type="InterPro" id="IPR055438">
    <property type="entry name" value="AstE_AspA_cat"/>
</dbReference>
<keyword evidence="4" id="KW-0862">Zinc</keyword>
<protein>
    <recommendedName>
        <fullName evidence="5">Succinylglutamate desuccinylase/Aspartoacylase catalytic domain-containing protein</fullName>
    </recommendedName>
</protein>
<feature type="domain" description="Succinylglutamate desuccinylase/Aspartoacylase catalytic" evidence="5">
    <location>
        <begin position="44"/>
        <end position="177"/>
    </location>
</feature>
<evidence type="ECO:0000256" key="3">
    <source>
        <dbReference type="ARBA" id="ARBA00022801"/>
    </source>
</evidence>
<keyword evidence="2" id="KW-0479">Metal-binding</keyword>
<gene>
    <name evidence="6" type="ORF">GR212_21485</name>
</gene>
<dbReference type="PANTHER" id="PTHR37326:SF1">
    <property type="entry name" value="BLL3975 PROTEIN"/>
    <property type="match status" value="1"/>
</dbReference>
<dbReference type="GO" id="GO:0016788">
    <property type="term" value="F:hydrolase activity, acting on ester bonds"/>
    <property type="evidence" value="ECO:0007669"/>
    <property type="project" value="InterPro"/>
</dbReference>
<dbReference type="Proteomes" id="UP000483035">
    <property type="component" value="Unassembled WGS sequence"/>
</dbReference>
<evidence type="ECO:0000256" key="2">
    <source>
        <dbReference type="ARBA" id="ARBA00022723"/>
    </source>
</evidence>
<dbReference type="Pfam" id="PF24827">
    <property type="entry name" value="AstE_AspA_cat"/>
    <property type="match status" value="1"/>
</dbReference>
<dbReference type="GO" id="GO:0046872">
    <property type="term" value="F:metal ion binding"/>
    <property type="evidence" value="ECO:0007669"/>
    <property type="project" value="UniProtKB-KW"/>
</dbReference>
<evidence type="ECO:0000259" key="5">
    <source>
        <dbReference type="Pfam" id="PF24827"/>
    </source>
</evidence>
<proteinExistence type="predicted"/>